<name>A0A6I2L3C7_9BURK</name>
<evidence type="ECO:0000313" key="2">
    <source>
        <dbReference type="EMBL" id="MRW92631.1"/>
    </source>
</evidence>
<comment type="caution">
    <text evidence="2">The sequence shown here is derived from an EMBL/GenBank/DDBJ whole genome shotgun (WGS) entry which is preliminary data.</text>
</comment>
<protein>
    <submittedName>
        <fullName evidence="2">Helix-turn-helix domain-containing protein</fullName>
    </submittedName>
</protein>
<dbReference type="Gene3D" id="1.10.1660.10">
    <property type="match status" value="1"/>
</dbReference>
<dbReference type="SUPFAM" id="SSF46955">
    <property type="entry name" value="Putative DNA-binding domain"/>
    <property type="match status" value="1"/>
</dbReference>
<dbReference type="EMBL" id="WKJK01000012">
    <property type="protein sequence ID" value="MRW92631.1"/>
    <property type="molecule type" value="Genomic_DNA"/>
</dbReference>
<dbReference type="Proteomes" id="UP000433309">
    <property type="component" value="Unassembled WGS sequence"/>
</dbReference>
<organism evidence="2 3">
    <name type="scientific">Duganella guangzhouensis</name>
    <dbReference type="NCBI Taxonomy" id="2666084"/>
    <lineage>
        <taxon>Bacteria</taxon>
        <taxon>Pseudomonadati</taxon>
        <taxon>Pseudomonadota</taxon>
        <taxon>Betaproteobacteria</taxon>
        <taxon>Burkholderiales</taxon>
        <taxon>Oxalobacteraceae</taxon>
        <taxon>Telluria group</taxon>
        <taxon>Duganella</taxon>
    </lineage>
</organism>
<dbReference type="RefSeq" id="WP_154380227.1">
    <property type="nucleotide sequence ID" value="NZ_WKJK01000012.1"/>
</dbReference>
<evidence type="ECO:0000259" key="1">
    <source>
        <dbReference type="Pfam" id="PF12728"/>
    </source>
</evidence>
<evidence type="ECO:0000313" key="3">
    <source>
        <dbReference type="Proteomes" id="UP000433309"/>
    </source>
</evidence>
<gene>
    <name evidence="2" type="ORF">GJ699_21765</name>
</gene>
<dbReference type="Pfam" id="PF12728">
    <property type="entry name" value="HTH_17"/>
    <property type="match status" value="1"/>
</dbReference>
<keyword evidence="3" id="KW-1185">Reference proteome</keyword>
<dbReference type="InterPro" id="IPR041657">
    <property type="entry name" value="HTH_17"/>
</dbReference>
<proteinExistence type="predicted"/>
<reference evidence="2 3" key="1">
    <citation type="submission" date="2019-11" db="EMBL/GenBank/DDBJ databases">
        <title>Novel species isolated from a subtropical stream in China.</title>
        <authorList>
            <person name="Lu H."/>
        </authorList>
    </citation>
    <scope>NUCLEOTIDE SEQUENCE [LARGE SCALE GENOMIC DNA]</scope>
    <source>
        <strain evidence="2 3">FT80W</strain>
    </source>
</reference>
<dbReference type="AlphaFoldDB" id="A0A6I2L3C7"/>
<dbReference type="InterPro" id="IPR009061">
    <property type="entry name" value="DNA-bd_dom_put_sf"/>
</dbReference>
<accession>A0A6I2L3C7</accession>
<feature type="domain" description="Helix-turn-helix" evidence="1">
    <location>
        <begin position="52"/>
        <end position="100"/>
    </location>
</feature>
<sequence>MSQVTAEVVFESFTQLATRERAKFFALLAQASTQGQNFSHDQVFGHLAQDEFTATEAAEYLDVSMSTFRRYVAQGKITVSGEVGRNRLYATTDLKSFKRSLQQVKAPK</sequence>